<dbReference type="Proteomes" id="UP000805614">
    <property type="component" value="Unassembled WGS sequence"/>
</dbReference>
<sequence length="196" mass="20327">MRLRPRGWCTNLPPAASRRPAGFRSCARVRHRRRLALLVGPEGSWTSHEISDAAAHAARSQGAELVVLGPNSPTEHGGQVAAPEVLSAGATAVLAYNDLVAIGLIEGLAELGVEVPDAISVVGIDDIMPARMGRPKLTTIAMPTVAAGRTAVDMLLQLVGSTEPSGAAQTSRPRSSSAAWPIPAPPPGSRLTREAS</sequence>
<proteinExistence type="predicted"/>
<dbReference type="InterPro" id="IPR028082">
    <property type="entry name" value="Peripla_BP_I"/>
</dbReference>
<dbReference type="SUPFAM" id="SSF53822">
    <property type="entry name" value="Periplasmic binding protein-like I"/>
    <property type="match status" value="1"/>
</dbReference>
<dbReference type="PANTHER" id="PTHR30146:SF109">
    <property type="entry name" value="HTH-TYPE TRANSCRIPTIONAL REGULATOR GALS"/>
    <property type="match status" value="1"/>
</dbReference>
<evidence type="ECO:0000256" key="2">
    <source>
        <dbReference type="ARBA" id="ARBA00023125"/>
    </source>
</evidence>
<evidence type="ECO:0000313" key="6">
    <source>
        <dbReference type="EMBL" id="MBC6469674.1"/>
    </source>
</evidence>
<comment type="caution">
    <text evidence="6">The sequence shown here is derived from an EMBL/GenBank/DDBJ whole genome shotgun (WGS) entry which is preliminary data.</text>
</comment>
<evidence type="ECO:0000313" key="7">
    <source>
        <dbReference type="Proteomes" id="UP000805614"/>
    </source>
</evidence>
<organism evidence="6 7">
    <name type="scientific">Actinomadura alba</name>
    <dbReference type="NCBI Taxonomy" id="406431"/>
    <lineage>
        <taxon>Bacteria</taxon>
        <taxon>Bacillati</taxon>
        <taxon>Actinomycetota</taxon>
        <taxon>Actinomycetes</taxon>
        <taxon>Streptosporangiales</taxon>
        <taxon>Thermomonosporaceae</taxon>
        <taxon>Actinomadura</taxon>
    </lineage>
</organism>
<gene>
    <name evidence="6" type="ORF">HKK74_29905</name>
</gene>
<keyword evidence="1" id="KW-0805">Transcription regulation</keyword>
<keyword evidence="3" id="KW-0804">Transcription</keyword>
<protein>
    <submittedName>
        <fullName evidence="6">Substrate-binding domain-containing protein</fullName>
    </submittedName>
</protein>
<feature type="region of interest" description="Disordered" evidence="4">
    <location>
        <begin position="163"/>
        <end position="196"/>
    </location>
</feature>
<dbReference type="EMBL" id="JABVEC010000030">
    <property type="protein sequence ID" value="MBC6469674.1"/>
    <property type="molecule type" value="Genomic_DNA"/>
</dbReference>
<evidence type="ECO:0000256" key="4">
    <source>
        <dbReference type="SAM" id="MobiDB-lite"/>
    </source>
</evidence>
<feature type="compositionally biased region" description="Low complexity" evidence="4">
    <location>
        <begin position="171"/>
        <end position="181"/>
    </location>
</feature>
<keyword evidence="7" id="KW-1185">Reference proteome</keyword>
<feature type="domain" description="Transcriptional regulator LacI/GalR-like sensor" evidence="5">
    <location>
        <begin position="31"/>
        <end position="164"/>
    </location>
</feature>
<dbReference type="Gene3D" id="3.40.50.2300">
    <property type="match status" value="2"/>
</dbReference>
<name>A0ABR7LY12_9ACTN</name>
<dbReference type="InterPro" id="IPR046335">
    <property type="entry name" value="LacI/GalR-like_sensor"/>
</dbReference>
<evidence type="ECO:0000256" key="3">
    <source>
        <dbReference type="ARBA" id="ARBA00023163"/>
    </source>
</evidence>
<dbReference type="CDD" id="cd06267">
    <property type="entry name" value="PBP1_LacI_sugar_binding-like"/>
    <property type="match status" value="1"/>
</dbReference>
<evidence type="ECO:0000256" key="1">
    <source>
        <dbReference type="ARBA" id="ARBA00023015"/>
    </source>
</evidence>
<dbReference type="RefSeq" id="WP_187246723.1">
    <property type="nucleotide sequence ID" value="NZ_BAAAOK010000006.1"/>
</dbReference>
<reference evidence="6 7" key="1">
    <citation type="submission" date="2020-06" db="EMBL/GenBank/DDBJ databases">
        <title>Actinomadura xiongansis sp. nov., isolated from soil of Baiyangdian.</title>
        <authorList>
            <person name="Zhang X."/>
        </authorList>
    </citation>
    <scope>NUCLEOTIDE SEQUENCE [LARGE SCALE GENOMIC DNA]</scope>
    <source>
        <strain evidence="6 7">HBUM206468</strain>
    </source>
</reference>
<evidence type="ECO:0000259" key="5">
    <source>
        <dbReference type="Pfam" id="PF13377"/>
    </source>
</evidence>
<keyword evidence="2" id="KW-0238">DNA-binding</keyword>
<dbReference type="Pfam" id="PF13377">
    <property type="entry name" value="Peripla_BP_3"/>
    <property type="match status" value="1"/>
</dbReference>
<dbReference type="PANTHER" id="PTHR30146">
    <property type="entry name" value="LACI-RELATED TRANSCRIPTIONAL REPRESSOR"/>
    <property type="match status" value="1"/>
</dbReference>
<accession>A0ABR7LY12</accession>